<evidence type="ECO:0000313" key="7">
    <source>
        <dbReference type="Proteomes" id="UP000436088"/>
    </source>
</evidence>
<evidence type="ECO:0000313" key="6">
    <source>
        <dbReference type="EMBL" id="KAE8665649.1"/>
    </source>
</evidence>
<comment type="similarity">
    <text evidence="1">Belongs to the UDP-glycosyltransferase family.</text>
</comment>
<dbReference type="Pfam" id="PF13966">
    <property type="entry name" value="zf-RVT"/>
    <property type="match status" value="1"/>
</dbReference>
<dbReference type="SUPFAM" id="SSF56672">
    <property type="entry name" value="DNA/RNA polymerases"/>
    <property type="match status" value="1"/>
</dbReference>
<dbReference type="Pfam" id="PF00201">
    <property type="entry name" value="UDPGT"/>
    <property type="match status" value="1"/>
</dbReference>
<evidence type="ECO:0000259" key="5">
    <source>
        <dbReference type="Pfam" id="PF13966"/>
    </source>
</evidence>
<dbReference type="PANTHER" id="PTHR11926:SF1412">
    <property type="entry name" value="UDP-GLYCOSYLTRANSFERASE 83A1-LIKE"/>
    <property type="match status" value="1"/>
</dbReference>
<dbReference type="PANTHER" id="PTHR11926">
    <property type="entry name" value="GLUCOSYL/GLUCURONOSYL TRANSFERASES"/>
    <property type="match status" value="1"/>
</dbReference>
<dbReference type="EMBL" id="VEPZ02001607">
    <property type="protein sequence ID" value="KAE8665649.1"/>
    <property type="molecule type" value="Genomic_DNA"/>
</dbReference>
<evidence type="ECO:0000256" key="2">
    <source>
        <dbReference type="ARBA" id="ARBA00022676"/>
    </source>
</evidence>
<keyword evidence="2" id="KW-0328">Glycosyltransferase</keyword>
<dbReference type="InterPro" id="IPR000477">
    <property type="entry name" value="RT_dom"/>
</dbReference>
<keyword evidence="7" id="KW-1185">Reference proteome</keyword>
<dbReference type="FunFam" id="3.40.50.2000:FF:000061">
    <property type="entry name" value="UDP-glycosyltransferase 83A1"/>
    <property type="match status" value="1"/>
</dbReference>
<accession>A0A6A2Y1R3</accession>
<reference evidence="6" key="1">
    <citation type="submission" date="2019-09" db="EMBL/GenBank/DDBJ databases">
        <title>Draft genome information of white flower Hibiscus syriacus.</title>
        <authorList>
            <person name="Kim Y.-M."/>
        </authorList>
    </citation>
    <scope>NUCLEOTIDE SEQUENCE [LARGE SCALE GENOMIC DNA]</scope>
    <source>
        <strain evidence="6">YM2019G1</strain>
    </source>
</reference>
<feature type="domain" description="Reverse transcriptase" evidence="4">
    <location>
        <begin position="779"/>
        <end position="974"/>
    </location>
</feature>
<dbReference type="InterPro" id="IPR036691">
    <property type="entry name" value="Endo/exonu/phosph_ase_sf"/>
</dbReference>
<dbReference type="Proteomes" id="UP000436088">
    <property type="component" value="Unassembled WGS sequence"/>
</dbReference>
<protein>
    <submittedName>
        <fullName evidence="6">UDP-Glycosyltransferase superfamily protein</fullName>
    </submittedName>
</protein>
<organism evidence="6 7">
    <name type="scientific">Hibiscus syriacus</name>
    <name type="common">Rose of Sharon</name>
    <dbReference type="NCBI Taxonomy" id="106335"/>
    <lineage>
        <taxon>Eukaryota</taxon>
        <taxon>Viridiplantae</taxon>
        <taxon>Streptophyta</taxon>
        <taxon>Embryophyta</taxon>
        <taxon>Tracheophyta</taxon>
        <taxon>Spermatophyta</taxon>
        <taxon>Magnoliopsida</taxon>
        <taxon>eudicotyledons</taxon>
        <taxon>Gunneridae</taxon>
        <taxon>Pentapetalae</taxon>
        <taxon>rosids</taxon>
        <taxon>malvids</taxon>
        <taxon>Malvales</taxon>
        <taxon>Malvaceae</taxon>
        <taxon>Malvoideae</taxon>
        <taxon>Hibiscus</taxon>
    </lineage>
</organism>
<evidence type="ECO:0000256" key="3">
    <source>
        <dbReference type="ARBA" id="ARBA00022679"/>
    </source>
</evidence>
<evidence type="ECO:0000256" key="1">
    <source>
        <dbReference type="ARBA" id="ARBA00009995"/>
    </source>
</evidence>
<dbReference type="CDD" id="cd01650">
    <property type="entry name" value="RT_nLTR_like"/>
    <property type="match status" value="1"/>
</dbReference>
<evidence type="ECO:0000259" key="4">
    <source>
        <dbReference type="Pfam" id="PF00078"/>
    </source>
</evidence>
<feature type="domain" description="Reverse transcriptase zinc-binding" evidence="5">
    <location>
        <begin position="1136"/>
        <end position="1228"/>
    </location>
</feature>
<dbReference type="Gene3D" id="3.40.50.2000">
    <property type="entry name" value="Glycogen Phosphorylase B"/>
    <property type="match status" value="2"/>
</dbReference>
<dbReference type="GO" id="GO:0080043">
    <property type="term" value="F:quercetin 3-O-glucosyltransferase activity"/>
    <property type="evidence" value="ECO:0007669"/>
    <property type="project" value="TreeGrafter"/>
</dbReference>
<dbReference type="InterPro" id="IPR043502">
    <property type="entry name" value="DNA/RNA_pol_sf"/>
</dbReference>
<sequence length="1346" mass="152118">MTSNCSYKSDGELSVQHEDMGKPHVAENCLLQLVSVPDGLEDGEARKQIGKSTERLGQVMPGHLKKLIHKINASDEDKISCVLADLSIGFVIDVAVEMGVPTAAFWPASVFQLVVLLSNPKYIDDGLIDENGTPLVKDKMFQLSPMMPGSTWFPNPLPAYDRLGNLLGNFWPEDPTCLQWLDQQSPASVIYVAFGSFTVFDEIQFQELALGLELTNRPFLWVVREDITKGKHRVYPQGFIERVGDRGRMVSWAPQGAVLEHSSIACFLSHCGWNSTIEGVSNGVPFLCWPYFGDQFLNESYICDIWKIGLKFESDERGVIGKEEIKSKVEQLVGDDDSRTRAVELKQRVTKSVGEDGSSDQMLKDFVECALMTDALLDERQHLTLSEAGGSGYRTSCVFSRKPPDSSKWLVMRLLTPPLNGNGNDNGYSMVVYWLLWGIDHYSSPTFLGSCLRRAGQMASFRDCLEDCELQDLGYFGRWYTWECGRTVQTNVRERLDRAVCTSTWRNMFSDTQVYHLDNSTSDHWPLLINTDCWRMPGSGNRGPKLFRYEANNATDPNFVQLVQSGWSSTNLPVPQRLSTLGVSLGQWQHNRIVDQRRQSQTLSHRLQILRSQPASNDSLSAISQLQSELNQLLTTSIRRRQYTIAYITDSLGVDNYDDAHILWCFTDYFQDLFSRTPLSPCDAILQGISPCISADHNNALIRPFTADEIKVAVFQMPLLKAPGPDGFHASFYQSFLGEVGTDITNYCHEILNGEADLMSINLTTIVLILKVQGAHIVQEFRLISLCNVIYKIVSKVLVNCFKHVLDACIDECQIAFVPGRLITDNALIAAEALDTYWCRRSGRKGFFALKLDMSKAYDRVGWDFLEQILCQFGFHDRWVSLLMRCVRGSAFPLFLFCMEGLSSLLRKSFHSGQYPGGRLSRGGPAIHHLLFADDCLLYGRALHADAACLLSHIRKFQACSGQRVNFAKSKIFYSANTDPRNVALFWPAFSGFRLLMTLNATWGSPRGGLGIRYLELFNQAFLCKRLLHDTSSLVARVLRTKYFPDGVFLTSAFGSQPSYPWLSLWGIRDTLKADLLSQIVNGLTTSVFTEYWVPNWAPLDLYNIYADPSRISRVSDLIDSSSDRQVWRLESHGHFTVRSAYRHLLCLDENMEVSSARDSAFYRLLWSQVVPAKIQVCLWRIFRYMLPCFENLFLKHVAPSPLCFRCETGSESILHAIRDCPKVQSVWDLFAIPCVLVLLWALWGARNRHLHQGRISSDVEIHRFVMAYLSEACIAPSVPDVARMPVTMVWHPPPPNCFKVNFDGSFDRDSGKGAIGVVLRDPTGGFVSAVARFIHLRWMLSMWRH</sequence>
<dbReference type="SUPFAM" id="SSF53756">
    <property type="entry name" value="UDP-Glycosyltransferase/glycogen phosphorylase"/>
    <property type="match status" value="1"/>
</dbReference>
<name>A0A6A2Y1R3_HIBSY</name>
<dbReference type="GO" id="GO:0080044">
    <property type="term" value="F:quercetin 7-O-glucosyltransferase activity"/>
    <property type="evidence" value="ECO:0007669"/>
    <property type="project" value="TreeGrafter"/>
</dbReference>
<dbReference type="SUPFAM" id="SSF56219">
    <property type="entry name" value="DNase I-like"/>
    <property type="match status" value="1"/>
</dbReference>
<dbReference type="CDD" id="cd03784">
    <property type="entry name" value="GT1_Gtf-like"/>
    <property type="match status" value="1"/>
</dbReference>
<dbReference type="InterPro" id="IPR026960">
    <property type="entry name" value="RVT-Znf"/>
</dbReference>
<keyword evidence="3" id="KW-0808">Transferase</keyword>
<dbReference type="Gene3D" id="3.60.10.10">
    <property type="entry name" value="Endonuclease/exonuclease/phosphatase"/>
    <property type="match status" value="1"/>
</dbReference>
<proteinExistence type="inferred from homology"/>
<dbReference type="InterPro" id="IPR002213">
    <property type="entry name" value="UDP_glucos_trans"/>
</dbReference>
<comment type="caution">
    <text evidence="6">The sequence shown here is derived from an EMBL/GenBank/DDBJ whole genome shotgun (WGS) entry which is preliminary data.</text>
</comment>
<gene>
    <name evidence="6" type="ORF">F3Y22_tig00112530pilonHSYRG00065</name>
</gene>
<dbReference type="Pfam" id="PF00078">
    <property type="entry name" value="RVT_1"/>
    <property type="match status" value="1"/>
</dbReference>